<evidence type="ECO:0000313" key="4">
    <source>
        <dbReference type="EMBL" id="EXC06707.1"/>
    </source>
</evidence>
<dbReference type="AlphaFoldDB" id="W9SH60"/>
<dbReference type="GO" id="GO:0005615">
    <property type="term" value="C:extracellular space"/>
    <property type="evidence" value="ECO:0007669"/>
    <property type="project" value="InterPro"/>
</dbReference>
<feature type="chain" id="PRO_5004932025" description="Pollen-specific protein C13" evidence="3">
    <location>
        <begin position="20"/>
        <end position="172"/>
    </location>
</feature>
<gene>
    <name evidence="4" type="ORF">L484_021545</name>
</gene>
<dbReference type="PANTHER" id="PTHR31614:SF5">
    <property type="entry name" value="ALLERGEN-LIKE PROTEIN BRSN20"/>
    <property type="match status" value="1"/>
</dbReference>
<dbReference type="InterPro" id="IPR006041">
    <property type="entry name" value="Pollen_Ole_e1_allergen"/>
</dbReference>
<reference evidence="5" key="1">
    <citation type="submission" date="2013-01" db="EMBL/GenBank/DDBJ databases">
        <title>Draft Genome Sequence of a Mulberry Tree, Morus notabilis C.K. Schneid.</title>
        <authorList>
            <person name="He N."/>
            <person name="Zhao S."/>
        </authorList>
    </citation>
    <scope>NUCLEOTIDE SEQUENCE</scope>
</reference>
<dbReference type="PROSITE" id="PS00925">
    <property type="entry name" value="OLEEI"/>
    <property type="match status" value="1"/>
</dbReference>
<evidence type="ECO:0000313" key="5">
    <source>
        <dbReference type="Proteomes" id="UP000030645"/>
    </source>
</evidence>
<keyword evidence="3" id="KW-0732">Signal</keyword>
<comment type="similarity">
    <text evidence="1">Belongs to the Ole e I family.</text>
</comment>
<evidence type="ECO:0008006" key="6">
    <source>
        <dbReference type="Google" id="ProtNLM"/>
    </source>
</evidence>
<keyword evidence="5" id="KW-1185">Reference proteome</keyword>
<accession>W9SH60</accession>
<dbReference type="PANTHER" id="PTHR31614">
    <property type="entry name" value="PROTEIN DOWNSTREAM OF FLC-RELATED"/>
    <property type="match status" value="1"/>
</dbReference>
<protein>
    <recommendedName>
        <fullName evidence="6">Pollen-specific protein C13</fullName>
    </recommendedName>
</protein>
<evidence type="ECO:0000256" key="3">
    <source>
        <dbReference type="SAM" id="SignalP"/>
    </source>
</evidence>
<name>W9SH60_9ROSA</name>
<proteinExistence type="inferred from homology"/>
<dbReference type="Proteomes" id="UP000030645">
    <property type="component" value="Unassembled WGS sequence"/>
</dbReference>
<evidence type="ECO:0000256" key="1">
    <source>
        <dbReference type="ARBA" id="ARBA00010049"/>
    </source>
</evidence>
<dbReference type="Pfam" id="PF01190">
    <property type="entry name" value="Pollen_Ole_e_1"/>
    <property type="match status" value="1"/>
</dbReference>
<dbReference type="eggNOG" id="ENOG502S1QR">
    <property type="taxonomic scope" value="Eukaryota"/>
</dbReference>
<sequence>MAKTVLLIALCLLPALAVASRPMKNPFIVEGKVYCDTCRAGFETSATTYIPVYVNGGYYNISARIRIECVDRNAPSKVLFRKETTTDSEGCYSMLVAEDHGNQICDAVVVSSPQQNCAKAAPGRDRARVILTGYNGIASEKRFVNNIGFEMDEPLALCSNVLKQYQETEYEN</sequence>
<keyword evidence="2" id="KW-1015">Disulfide bond</keyword>
<feature type="signal peptide" evidence="3">
    <location>
        <begin position="1"/>
        <end position="19"/>
    </location>
</feature>
<dbReference type="STRING" id="981085.W9SH60"/>
<dbReference type="InterPro" id="IPR006040">
    <property type="entry name" value="Allergen_Ole_e_I_CS"/>
</dbReference>
<dbReference type="EMBL" id="KE345565">
    <property type="protein sequence ID" value="EXC06707.1"/>
    <property type="molecule type" value="Genomic_DNA"/>
</dbReference>
<evidence type="ECO:0000256" key="2">
    <source>
        <dbReference type="ARBA" id="ARBA00023157"/>
    </source>
</evidence>
<organism evidence="4 5">
    <name type="scientific">Morus notabilis</name>
    <dbReference type="NCBI Taxonomy" id="981085"/>
    <lineage>
        <taxon>Eukaryota</taxon>
        <taxon>Viridiplantae</taxon>
        <taxon>Streptophyta</taxon>
        <taxon>Embryophyta</taxon>
        <taxon>Tracheophyta</taxon>
        <taxon>Spermatophyta</taxon>
        <taxon>Magnoliopsida</taxon>
        <taxon>eudicotyledons</taxon>
        <taxon>Gunneridae</taxon>
        <taxon>Pentapetalae</taxon>
        <taxon>rosids</taxon>
        <taxon>fabids</taxon>
        <taxon>Rosales</taxon>
        <taxon>Moraceae</taxon>
        <taxon>Moreae</taxon>
        <taxon>Morus</taxon>
    </lineage>
</organism>